<feature type="chain" id="PRO_5042015914" description="Beta-lactamase-related domain-containing protein" evidence="1">
    <location>
        <begin position="22"/>
        <end position="253"/>
    </location>
</feature>
<name>A0AAE0VVP8_9BIVA</name>
<keyword evidence="1" id="KW-0732">Signal</keyword>
<dbReference type="Pfam" id="PF00144">
    <property type="entry name" value="Beta-lactamase"/>
    <property type="match status" value="1"/>
</dbReference>
<dbReference type="InterPro" id="IPR050491">
    <property type="entry name" value="AmpC-like"/>
</dbReference>
<organism evidence="3 4">
    <name type="scientific">Potamilus streckersoni</name>
    <dbReference type="NCBI Taxonomy" id="2493646"/>
    <lineage>
        <taxon>Eukaryota</taxon>
        <taxon>Metazoa</taxon>
        <taxon>Spiralia</taxon>
        <taxon>Lophotrochozoa</taxon>
        <taxon>Mollusca</taxon>
        <taxon>Bivalvia</taxon>
        <taxon>Autobranchia</taxon>
        <taxon>Heteroconchia</taxon>
        <taxon>Palaeoheterodonta</taxon>
        <taxon>Unionida</taxon>
        <taxon>Unionoidea</taxon>
        <taxon>Unionidae</taxon>
        <taxon>Ambleminae</taxon>
        <taxon>Lampsilini</taxon>
        <taxon>Potamilus</taxon>
    </lineage>
</organism>
<dbReference type="Gene3D" id="3.40.710.10">
    <property type="entry name" value="DD-peptidase/beta-lactamase superfamily"/>
    <property type="match status" value="1"/>
</dbReference>
<evidence type="ECO:0000256" key="1">
    <source>
        <dbReference type="SAM" id="SignalP"/>
    </source>
</evidence>
<feature type="signal peptide" evidence="1">
    <location>
        <begin position="1"/>
        <end position="21"/>
    </location>
</feature>
<dbReference type="InterPro" id="IPR012338">
    <property type="entry name" value="Beta-lactam/transpept-like"/>
</dbReference>
<accession>A0AAE0VVP8</accession>
<evidence type="ECO:0000313" key="3">
    <source>
        <dbReference type="EMBL" id="KAK3590927.1"/>
    </source>
</evidence>
<evidence type="ECO:0000313" key="4">
    <source>
        <dbReference type="Proteomes" id="UP001195483"/>
    </source>
</evidence>
<sequence length="253" mass="28589">MHLYTCLLLILCSFYISKTAGDNVIRQKVKEFIQKGLDCHNNPALAISVVKDGEIVYAEGFGLKNISDPSSIVTNRTLFGIASLSKAFAATLLMKILDANKKFSLSSKVSDILGKDDLFYGKLRSQYATLEDLLAHRLGVPSNNNIRLDSSLTRENLVGRLKYLKPVGGFRTSFYYNNLMYGLITYITERLGGRKWEDMVMTELFQPLGMTASDFVTTVDWEKVDFAVGYLDKDGQLYEVPNEFSRFLEYFPC</sequence>
<keyword evidence="4" id="KW-1185">Reference proteome</keyword>
<dbReference type="AlphaFoldDB" id="A0AAE0VVP8"/>
<reference evidence="3" key="2">
    <citation type="journal article" date="2021" name="Genome Biol. Evol.">
        <title>Developing a high-quality reference genome for a parasitic bivalve with doubly uniparental inheritance (Bivalvia: Unionida).</title>
        <authorList>
            <person name="Smith C.H."/>
        </authorList>
    </citation>
    <scope>NUCLEOTIDE SEQUENCE</scope>
    <source>
        <strain evidence="3">CHS0354</strain>
        <tissue evidence="3">Mantle</tissue>
    </source>
</reference>
<gene>
    <name evidence="3" type="ORF">CHS0354_032646</name>
</gene>
<dbReference type="Proteomes" id="UP001195483">
    <property type="component" value="Unassembled WGS sequence"/>
</dbReference>
<dbReference type="SUPFAM" id="SSF56601">
    <property type="entry name" value="beta-lactamase/transpeptidase-like"/>
    <property type="match status" value="1"/>
</dbReference>
<dbReference type="PANTHER" id="PTHR46825">
    <property type="entry name" value="D-ALANYL-D-ALANINE-CARBOXYPEPTIDASE/ENDOPEPTIDASE AMPH"/>
    <property type="match status" value="1"/>
</dbReference>
<protein>
    <recommendedName>
        <fullName evidence="2">Beta-lactamase-related domain-containing protein</fullName>
    </recommendedName>
</protein>
<dbReference type="PANTHER" id="PTHR46825:SF15">
    <property type="entry name" value="BETA-LACTAMASE-RELATED DOMAIN-CONTAINING PROTEIN"/>
    <property type="match status" value="1"/>
</dbReference>
<dbReference type="InterPro" id="IPR001466">
    <property type="entry name" value="Beta-lactam-related"/>
</dbReference>
<proteinExistence type="predicted"/>
<dbReference type="EMBL" id="JAEAOA010001920">
    <property type="protein sequence ID" value="KAK3590927.1"/>
    <property type="molecule type" value="Genomic_DNA"/>
</dbReference>
<evidence type="ECO:0000259" key="2">
    <source>
        <dbReference type="Pfam" id="PF00144"/>
    </source>
</evidence>
<reference evidence="3" key="3">
    <citation type="submission" date="2023-05" db="EMBL/GenBank/DDBJ databases">
        <authorList>
            <person name="Smith C.H."/>
        </authorList>
    </citation>
    <scope>NUCLEOTIDE SEQUENCE</scope>
    <source>
        <strain evidence="3">CHS0354</strain>
        <tissue evidence="3">Mantle</tissue>
    </source>
</reference>
<reference evidence="3" key="1">
    <citation type="journal article" date="2021" name="Genome Biol. Evol.">
        <title>A High-Quality Reference Genome for a Parasitic Bivalve with Doubly Uniparental Inheritance (Bivalvia: Unionida).</title>
        <authorList>
            <person name="Smith C.H."/>
        </authorList>
    </citation>
    <scope>NUCLEOTIDE SEQUENCE</scope>
    <source>
        <strain evidence="3">CHS0354</strain>
    </source>
</reference>
<feature type="domain" description="Beta-lactamase-related" evidence="2">
    <location>
        <begin position="30"/>
        <end position="222"/>
    </location>
</feature>
<comment type="caution">
    <text evidence="3">The sequence shown here is derived from an EMBL/GenBank/DDBJ whole genome shotgun (WGS) entry which is preliminary data.</text>
</comment>